<name>A0A2I2G150_9EURO</name>
<dbReference type="RefSeq" id="XP_024701868.1">
    <property type="nucleotide sequence ID" value="XM_024853463.1"/>
</dbReference>
<dbReference type="OrthoDB" id="3903561at2759"/>
<reference evidence="2 3" key="1">
    <citation type="submission" date="2016-12" db="EMBL/GenBank/DDBJ databases">
        <title>The genomes of Aspergillus section Nigri reveals drivers in fungal speciation.</title>
        <authorList>
            <consortium name="DOE Joint Genome Institute"/>
            <person name="Vesth T.C."/>
            <person name="Nybo J."/>
            <person name="Theobald S."/>
            <person name="Brandl J."/>
            <person name="Frisvad J.C."/>
            <person name="Nielsen K.F."/>
            <person name="Lyhne E.K."/>
            <person name="Kogle M.E."/>
            <person name="Kuo A."/>
            <person name="Riley R."/>
            <person name="Clum A."/>
            <person name="Nolan M."/>
            <person name="Lipzen A."/>
            <person name="Salamov A."/>
            <person name="Henrissat B."/>
            <person name="Wiebenga A."/>
            <person name="De Vries R.P."/>
            <person name="Grigoriev I.V."/>
            <person name="Mortensen U.H."/>
            <person name="Andersen M.R."/>
            <person name="Baker S.E."/>
        </authorList>
    </citation>
    <scope>NUCLEOTIDE SEQUENCE [LARGE SCALE GENOMIC DNA]</scope>
    <source>
        <strain evidence="2 3">IBT 23096</strain>
    </source>
</reference>
<feature type="transmembrane region" description="Helical" evidence="1">
    <location>
        <begin position="18"/>
        <end position="37"/>
    </location>
</feature>
<feature type="transmembrane region" description="Helical" evidence="1">
    <location>
        <begin position="272"/>
        <end position="301"/>
    </location>
</feature>
<dbReference type="EMBL" id="MSFO01000006">
    <property type="protein sequence ID" value="PLB46566.1"/>
    <property type="molecule type" value="Genomic_DNA"/>
</dbReference>
<accession>A0A2I2G150</accession>
<dbReference type="AlphaFoldDB" id="A0A2I2G150"/>
<sequence length="372" mass="41697">MKQRHERLYSYPTRTAKLIILVCILSLAAPLAILVALSENLSRPLALNGCLPDGGFAIYKSQFGQEQGSYRSWKARLVMLIMALLTIYIATFPTLFSAMTGYYSPGRLMIRYHPSTEDMGEVDEVDCRGIQMMPAWGVLLDGERVRLDSPTAFSYVYPDVHSMREYYSIYESAYNAAECTNAESTADCPATNISSQYISPRNVTYCLDPPLLNFHLLSNDSLSMDSPSPSPDKMPVAWVCDFALFYHTDFFAHSGIKEPNATGSCQSASDGYIWGFSYILLFIVCLLNLITGLALYGLWIYGHGSKEGTLRGREPASQLRAAANIIQQAREYYGDEAVNGDWDCRKMERDIFGGDRGMRIIVCRDNRNMYGV</sequence>
<evidence type="ECO:0000313" key="3">
    <source>
        <dbReference type="Proteomes" id="UP000234275"/>
    </source>
</evidence>
<keyword evidence="3" id="KW-1185">Reference proteome</keyword>
<gene>
    <name evidence="2" type="ORF">P170DRAFT_477446</name>
</gene>
<keyword evidence="1" id="KW-0472">Membrane</keyword>
<organism evidence="2 3">
    <name type="scientific">Aspergillus steynii IBT 23096</name>
    <dbReference type="NCBI Taxonomy" id="1392250"/>
    <lineage>
        <taxon>Eukaryota</taxon>
        <taxon>Fungi</taxon>
        <taxon>Dikarya</taxon>
        <taxon>Ascomycota</taxon>
        <taxon>Pezizomycotina</taxon>
        <taxon>Eurotiomycetes</taxon>
        <taxon>Eurotiomycetidae</taxon>
        <taxon>Eurotiales</taxon>
        <taxon>Aspergillaceae</taxon>
        <taxon>Aspergillus</taxon>
        <taxon>Aspergillus subgen. Circumdati</taxon>
    </lineage>
</organism>
<keyword evidence="1" id="KW-1133">Transmembrane helix</keyword>
<keyword evidence="1" id="KW-0812">Transmembrane</keyword>
<evidence type="ECO:0000256" key="1">
    <source>
        <dbReference type="SAM" id="Phobius"/>
    </source>
</evidence>
<dbReference type="VEuPathDB" id="FungiDB:P170DRAFT_477446"/>
<protein>
    <submittedName>
        <fullName evidence="2">Uncharacterized protein</fullName>
    </submittedName>
</protein>
<dbReference type="GeneID" id="36561161"/>
<dbReference type="Proteomes" id="UP000234275">
    <property type="component" value="Unassembled WGS sequence"/>
</dbReference>
<evidence type="ECO:0000313" key="2">
    <source>
        <dbReference type="EMBL" id="PLB46566.1"/>
    </source>
</evidence>
<comment type="caution">
    <text evidence="2">The sequence shown here is derived from an EMBL/GenBank/DDBJ whole genome shotgun (WGS) entry which is preliminary data.</text>
</comment>
<feature type="transmembrane region" description="Helical" evidence="1">
    <location>
        <begin position="77"/>
        <end position="103"/>
    </location>
</feature>
<proteinExistence type="predicted"/>